<dbReference type="PANTHER" id="PTHR33392:SF6">
    <property type="entry name" value="POLYISOPRENYL-TEICHOIC ACID--PEPTIDOGLYCAN TEICHOIC ACID TRANSFERASE TAGU"/>
    <property type="match status" value="1"/>
</dbReference>
<evidence type="ECO:0000256" key="2">
    <source>
        <dbReference type="SAM" id="MobiDB-lite"/>
    </source>
</evidence>
<dbReference type="InterPro" id="IPR004474">
    <property type="entry name" value="LytR_CpsA_psr"/>
</dbReference>
<gene>
    <name evidence="5" type="ORF">SAMN04489732_112155</name>
</gene>
<accession>A0A1H8Y9W5</accession>
<evidence type="ECO:0000256" key="1">
    <source>
        <dbReference type="ARBA" id="ARBA00006068"/>
    </source>
</evidence>
<dbReference type="Pfam" id="PF03816">
    <property type="entry name" value="LytR_cpsA_psr"/>
    <property type="match status" value="1"/>
</dbReference>
<dbReference type="STRING" id="394193.SAMN04489732_112155"/>
<feature type="compositionally biased region" description="Basic and acidic residues" evidence="2">
    <location>
        <begin position="145"/>
        <end position="157"/>
    </location>
</feature>
<proteinExistence type="inferred from homology"/>
<organism evidence="5 6">
    <name type="scientific">Amycolatopsis saalfeldensis</name>
    <dbReference type="NCBI Taxonomy" id="394193"/>
    <lineage>
        <taxon>Bacteria</taxon>
        <taxon>Bacillati</taxon>
        <taxon>Actinomycetota</taxon>
        <taxon>Actinomycetes</taxon>
        <taxon>Pseudonocardiales</taxon>
        <taxon>Pseudonocardiaceae</taxon>
        <taxon>Amycolatopsis</taxon>
    </lineage>
</organism>
<evidence type="ECO:0000259" key="4">
    <source>
        <dbReference type="Pfam" id="PF13399"/>
    </source>
</evidence>
<protein>
    <submittedName>
        <fullName evidence="5">Cell envelope-related function transcriptional attenuator common domain-containing protein</fullName>
    </submittedName>
</protein>
<comment type="similarity">
    <text evidence="1">Belongs to the LytR/CpsA/Psr (LCP) family.</text>
</comment>
<reference evidence="5 6" key="1">
    <citation type="submission" date="2016-10" db="EMBL/GenBank/DDBJ databases">
        <authorList>
            <person name="de Groot N.N."/>
        </authorList>
    </citation>
    <scope>NUCLEOTIDE SEQUENCE [LARGE SCALE GENOMIC DNA]</scope>
    <source>
        <strain evidence="5 6">DSM 44993</strain>
    </source>
</reference>
<name>A0A1H8Y9W5_9PSEU</name>
<dbReference type="AlphaFoldDB" id="A0A1H8Y9W5"/>
<feature type="compositionally biased region" description="Low complexity" evidence="2">
    <location>
        <begin position="465"/>
        <end position="484"/>
    </location>
</feature>
<dbReference type="PANTHER" id="PTHR33392">
    <property type="entry name" value="POLYISOPRENYL-TEICHOIC ACID--PEPTIDOGLYCAN TEICHOIC ACID TRANSFERASE TAGU"/>
    <property type="match status" value="1"/>
</dbReference>
<feature type="region of interest" description="Disordered" evidence="2">
    <location>
        <begin position="138"/>
        <end position="157"/>
    </location>
</feature>
<evidence type="ECO:0000313" key="6">
    <source>
        <dbReference type="Proteomes" id="UP000198582"/>
    </source>
</evidence>
<evidence type="ECO:0000313" key="5">
    <source>
        <dbReference type="EMBL" id="SEP48773.1"/>
    </source>
</evidence>
<dbReference type="Pfam" id="PF13399">
    <property type="entry name" value="LytR_C"/>
    <property type="match status" value="1"/>
</dbReference>
<dbReference type="NCBIfam" id="TIGR00350">
    <property type="entry name" value="lytR_cpsA_psr"/>
    <property type="match status" value="1"/>
</dbReference>
<keyword evidence="6" id="KW-1185">Reference proteome</keyword>
<feature type="compositionally biased region" description="Gly residues" evidence="2">
    <location>
        <begin position="485"/>
        <end position="494"/>
    </location>
</feature>
<feature type="domain" description="LytR/CpsA/Psr regulator C-terminal" evidence="4">
    <location>
        <begin position="364"/>
        <end position="449"/>
    </location>
</feature>
<dbReference type="Gene3D" id="3.30.70.2390">
    <property type="match status" value="1"/>
</dbReference>
<evidence type="ECO:0000259" key="3">
    <source>
        <dbReference type="Pfam" id="PF03816"/>
    </source>
</evidence>
<dbReference type="Proteomes" id="UP000198582">
    <property type="component" value="Unassembled WGS sequence"/>
</dbReference>
<dbReference type="Gene3D" id="3.40.630.190">
    <property type="entry name" value="LCP protein"/>
    <property type="match status" value="1"/>
</dbReference>
<sequence length="494" mass="50837">MVAGVLSLLVLCLTGYGWTQYHNLVAGLHTSDALGGDTKSVNGDTNILIMGLDSRLDENGNALPQDIYDALHAGDQQDGGNNANVLMLLHVPGDGSKATSLSIPRDDYVDIPGCPDGQCKGKIKQAYGLAFDQKAKQLANQGGDKGQREQQEREAGRKAEIDTVRQFLGGVTVDHFAEVTLVAFFQIAQVVQPITVCLNENTQDTYSGANFRQGQQQINASQAVAFVRQRRDVVHPQLNFTDLDREVRQQAFISSLAYQLKQGGVFTNPSQLQGILNVAKQNMAVDAGLDLMSFAGQAANLTGGNISFVTLPIVKFGKNSSGEDVNIVDVAQVQAAVRQLIGGPAPATSAPATSSAGSGSQPAQATVDVVNGTSRTGLAATVSHALAAKGYTAGTTSTDAHHVSRTVVYYGSGGSTSASAVAKLLGGVTTEHDTTVPAGHVRVVVGTAFTMPTALAGSGGGAPGGSPSTTPSSGPPDTSAPPSGLSGGGIPCVK</sequence>
<feature type="domain" description="Cell envelope-related transcriptional attenuator" evidence="3">
    <location>
        <begin position="83"/>
        <end position="261"/>
    </location>
</feature>
<feature type="region of interest" description="Disordered" evidence="2">
    <location>
        <begin position="455"/>
        <end position="494"/>
    </location>
</feature>
<dbReference type="EMBL" id="FOEF01000012">
    <property type="protein sequence ID" value="SEP48773.1"/>
    <property type="molecule type" value="Genomic_DNA"/>
</dbReference>
<dbReference type="InterPro" id="IPR050922">
    <property type="entry name" value="LytR/CpsA/Psr_CW_biosynth"/>
</dbReference>
<dbReference type="InterPro" id="IPR027381">
    <property type="entry name" value="LytR/CpsA/Psr_C"/>
</dbReference>